<evidence type="ECO:0000313" key="3">
    <source>
        <dbReference type="Proteomes" id="UP000249754"/>
    </source>
</evidence>
<evidence type="ECO:0000313" key="2">
    <source>
        <dbReference type="EMBL" id="RAJ29250.1"/>
    </source>
</evidence>
<dbReference type="SUPFAM" id="SSF51735">
    <property type="entry name" value="NAD(P)-binding Rossmann-fold domains"/>
    <property type="match status" value="1"/>
</dbReference>
<accession>A0A327SJ94</accession>
<dbReference type="RefSeq" id="WP_111634410.1">
    <property type="nucleotide sequence ID" value="NZ_QLLR01000014.1"/>
</dbReference>
<feature type="domain" description="NmrA-like" evidence="1">
    <location>
        <begin position="3"/>
        <end position="243"/>
    </location>
</feature>
<dbReference type="InterPro" id="IPR051604">
    <property type="entry name" value="Ergot_Alk_Oxidoreductase"/>
</dbReference>
<dbReference type="InterPro" id="IPR008030">
    <property type="entry name" value="NmrA-like"/>
</dbReference>
<dbReference type="InterPro" id="IPR036291">
    <property type="entry name" value="NAD(P)-bd_dom_sf"/>
</dbReference>
<dbReference type="PANTHER" id="PTHR43162:SF1">
    <property type="entry name" value="PRESTALK A DIFFERENTIATION PROTEIN A"/>
    <property type="match status" value="1"/>
</dbReference>
<dbReference type="Gene3D" id="3.40.50.720">
    <property type="entry name" value="NAD(P)-binding Rossmann-like Domain"/>
    <property type="match status" value="1"/>
</dbReference>
<comment type="caution">
    <text evidence="2">The sequence shown here is derived from an EMBL/GenBank/DDBJ whole genome shotgun (WGS) entry which is preliminary data.</text>
</comment>
<dbReference type="Pfam" id="PF05368">
    <property type="entry name" value="NmrA"/>
    <property type="match status" value="1"/>
</dbReference>
<sequence length="301" mass="32476">MYIVTGSTSNTGSVVAHQLLDAGKQVRVIGRSLEKLSPFTDRGAEAFVAGPTDAEALIEAFQGAKAAWIMLQPNYIPDSADFSGYQAQVTDAIAQAITANPLAYAVTLSSWGADRESGSGPVLGLHHMEQVMNTLPIENLLHLRAGYFMENTLSYLPSILKNGKISGPFDQDMQLPFIATKDIGHAAAEALIRLTFKGKQVQELHGQRDLNIREATAMIGNAIGKPGLVYEQNTILEFKSGLMAAGFSANVIALMEEVVIGMNSKHITTSQIRTAASTTSTSFENFLEASFVPAYNKMQYK</sequence>
<protein>
    <submittedName>
        <fullName evidence="2">Uncharacterized protein YbjT (DUF2867 family)</fullName>
    </submittedName>
</protein>
<dbReference type="Proteomes" id="UP000249754">
    <property type="component" value="Unassembled WGS sequence"/>
</dbReference>
<dbReference type="OrthoDB" id="2149806at2"/>
<gene>
    <name evidence="2" type="ORF">LY11_02955</name>
</gene>
<dbReference type="Gene3D" id="3.90.25.10">
    <property type="entry name" value="UDP-galactose 4-epimerase, domain 1"/>
    <property type="match status" value="1"/>
</dbReference>
<reference evidence="2 3" key="1">
    <citation type="submission" date="2018-06" db="EMBL/GenBank/DDBJ databases">
        <title>Genomic Encyclopedia of Archaeal and Bacterial Type Strains, Phase II (KMG-II): from individual species to whole genera.</title>
        <authorList>
            <person name="Goeker M."/>
        </authorList>
    </citation>
    <scope>NUCLEOTIDE SEQUENCE [LARGE SCALE GENOMIC DNA]</scope>
    <source>
        <strain evidence="2 3">DSM 14825</strain>
    </source>
</reference>
<dbReference type="STRING" id="188932.AY601_2193"/>
<dbReference type="EMBL" id="QLLR01000014">
    <property type="protein sequence ID" value="RAJ29250.1"/>
    <property type="molecule type" value="Genomic_DNA"/>
</dbReference>
<organism evidence="2 3">
    <name type="scientific">Pedobacter cryoconitis</name>
    <dbReference type="NCBI Taxonomy" id="188932"/>
    <lineage>
        <taxon>Bacteria</taxon>
        <taxon>Pseudomonadati</taxon>
        <taxon>Bacteroidota</taxon>
        <taxon>Sphingobacteriia</taxon>
        <taxon>Sphingobacteriales</taxon>
        <taxon>Sphingobacteriaceae</taxon>
        <taxon>Pedobacter</taxon>
    </lineage>
</organism>
<evidence type="ECO:0000259" key="1">
    <source>
        <dbReference type="Pfam" id="PF05368"/>
    </source>
</evidence>
<dbReference type="PANTHER" id="PTHR43162">
    <property type="match status" value="1"/>
</dbReference>
<name>A0A327SJ94_9SPHI</name>
<proteinExistence type="predicted"/>
<dbReference type="AlphaFoldDB" id="A0A327SJ94"/>